<dbReference type="SUPFAM" id="SSF47384">
    <property type="entry name" value="Homodimeric domain of signal transducing histidine kinase"/>
    <property type="match status" value="1"/>
</dbReference>
<dbReference type="SUPFAM" id="SSF55874">
    <property type="entry name" value="ATPase domain of HSP90 chaperone/DNA topoisomerase II/histidine kinase"/>
    <property type="match status" value="1"/>
</dbReference>
<dbReference type="Gene3D" id="3.30.565.10">
    <property type="entry name" value="Histidine kinase-like ATPase, C-terminal domain"/>
    <property type="match status" value="1"/>
</dbReference>
<keyword evidence="6" id="KW-0843">Virulence</keyword>
<dbReference type="GO" id="GO:0000155">
    <property type="term" value="F:phosphorelay sensor kinase activity"/>
    <property type="evidence" value="ECO:0007669"/>
    <property type="project" value="InterPro"/>
</dbReference>
<dbReference type="SMART" id="SM00387">
    <property type="entry name" value="HATPase_c"/>
    <property type="match status" value="1"/>
</dbReference>
<dbReference type="InterPro" id="IPR004358">
    <property type="entry name" value="Sig_transdc_His_kin-like_C"/>
</dbReference>
<keyword evidence="10" id="KW-0812">Transmembrane</keyword>
<evidence type="ECO:0000256" key="6">
    <source>
        <dbReference type="ARBA" id="ARBA00023026"/>
    </source>
</evidence>
<dbReference type="EMBL" id="LOCQ01000059">
    <property type="protein sequence ID" value="OBV37814.1"/>
    <property type="molecule type" value="Genomic_DNA"/>
</dbReference>
<feature type="modified residue" description="4-aspartylphosphate" evidence="9">
    <location>
        <position position="660"/>
    </location>
</feature>
<evidence type="ECO:0000259" key="12">
    <source>
        <dbReference type="PROSITE" id="PS50110"/>
    </source>
</evidence>
<dbReference type="PROSITE" id="PS50110">
    <property type="entry name" value="RESPONSE_REGULATORY"/>
    <property type="match status" value="1"/>
</dbReference>
<dbReference type="Pfam" id="PF02518">
    <property type="entry name" value="HATPase_c"/>
    <property type="match status" value="1"/>
</dbReference>
<dbReference type="SUPFAM" id="SSF52172">
    <property type="entry name" value="CheY-like"/>
    <property type="match status" value="1"/>
</dbReference>
<dbReference type="InterPro" id="IPR036097">
    <property type="entry name" value="HisK_dim/P_sf"/>
</dbReference>
<dbReference type="InterPro" id="IPR005467">
    <property type="entry name" value="His_kinase_dom"/>
</dbReference>
<dbReference type="InterPro" id="IPR003661">
    <property type="entry name" value="HisK_dim/P_dom"/>
</dbReference>
<dbReference type="InterPro" id="IPR011006">
    <property type="entry name" value="CheY-like_superfamily"/>
</dbReference>
<dbReference type="FunFam" id="3.30.565.10:FF:000010">
    <property type="entry name" value="Sensor histidine kinase RcsC"/>
    <property type="match status" value="1"/>
</dbReference>
<dbReference type="InterPro" id="IPR036890">
    <property type="entry name" value="HATPase_C_sf"/>
</dbReference>
<sequence length="733" mass="78094">MKAVAGIGPSLRRLAGSYRPRTTLALIGAVLIGALAVRSVASAWVLRQEAVDDWRRDLSNLSLLMAENTAQSMTSASLVLDSVAAEVAAGAPPGVPALVAAYATLPTHQMLLHKISGAPQIDVASIVGADGTLVASTRAYPAPPVNLAERDYVAYHREHRDAGQHVSAPVQNKVNGKWTFYLSRRIDGAGGQFIGVALVGLSCDFFSDFFRRTSIGESAAVSLYRKDYTLLARWPAAPRQMGRQNLGGTTHSIIGPGADHGVLETRGPRAADDGKPVHRLGAARVVRDHPLLVNVTVTEQVFLADWRRMLRAMGGSMVLSLAALSVALWLMARLLRRQESDAALARALKAEAEQANAAKSRFLALMSHEIRTPLGGIAGMAELLADTPLDDSQRRYARHVSDGVRDLTRIVNDILDLSKVEAGQMPIMTAPFDPRALVRDVIALHRPQADAKGVQIRAEIDAALAPLAWSDRARIAQVLGNLVSNAVKFTPAGLVTVRLAGAVEQGRACLDFAVSDSGIGLTPQQQERLFLPYSQADDSINGAYGGTGLGLAICRQLVSLMGGAITCSSTIGSGSRFAFRIVCAAAPAVAAAAEPAELAAGAAITPSAPAHILLVDDTEMNRQLVTLQLRRHGHQIDIAEDGALALAALERQRYDLVLMDCMMPVMDGYQACRALREKESRLGLARTPVIALTAGATDDDRLHCLQAGMDDYLSKPFSAAQLNAVIARWLSHA</sequence>
<feature type="domain" description="Response regulatory" evidence="12">
    <location>
        <begin position="611"/>
        <end position="730"/>
    </location>
</feature>
<dbReference type="Gene3D" id="1.10.287.130">
    <property type="match status" value="1"/>
</dbReference>
<evidence type="ECO:0000313" key="14">
    <source>
        <dbReference type="Proteomes" id="UP000092713"/>
    </source>
</evidence>
<dbReference type="InterPro" id="IPR001789">
    <property type="entry name" value="Sig_transdc_resp-reg_receiver"/>
</dbReference>
<keyword evidence="14" id="KW-1185">Reference proteome</keyword>
<dbReference type="Gene3D" id="3.40.50.2300">
    <property type="match status" value="1"/>
</dbReference>
<evidence type="ECO:0000256" key="5">
    <source>
        <dbReference type="ARBA" id="ARBA00023012"/>
    </source>
</evidence>
<reference evidence="13 14" key="1">
    <citation type="submission" date="2016-04" db="EMBL/GenBank/DDBJ databases">
        <title>Draft genome sequence of Janthinobacterium psychrotolerans sp. nov., isolated from freshwater sediments in Denmark.</title>
        <authorList>
            <person name="Gong X."/>
            <person name="Skrivergaard S."/>
            <person name="Korsgaard B.S."/>
            <person name="Schreiber L."/>
            <person name="Marshall I.P."/>
            <person name="Finster K."/>
            <person name="Schramm A."/>
        </authorList>
    </citation>
    <scope>NUCLEOTIDE SEQUENCE [LARGE SCALE GENOMIC DNA]</scope>
    <source>
        <strain evidence="13 14">S3-2</strain>
    </source>
</reference>
<keyword evidence="10" id="KW-0472">Membrane</keyword>
<dbReference type="EC" id="2.7.13.3" evidence="2"/>
<evidence type="ECO:0000313" key="13">
    <source>
        <dbReference type="EMBL" id="OBV37814.1"/>
    </source>
</evidence>
<dbReference type="PROSITE" id="PS50109">
    <property type="entry name" value="HIS_KIN"/>
    <property type="match status" value="1"/>
</dbReference>
<comment type="function">
    <text evidence="7">Member of the two-component regulatory system BvgS/BvgA. Phosphorylates BvgA via a four-step phosphorelay in response to environmental signals.</text>
</comment>
<organism evidence="13 14">
    <name type="scientific">Janthinobacterium psychrotolerans</name>
    <dbReference type="NCBI Taxonomy" id="1747903"/>
    <lineage>
        <taxon>Bacteria</taxon>
        <taxon>Pseudomonadati</taxon>
        <taxon>Pseudomonadota</taxon>
        <taxon>Betaproteobacteria</taxon>
        <taxon>Burkholderiales</taxon>
        <taxon>Oxalobacteraceae</taxon>
        <taxon>Janthinobacterium</taxon>
    </lineage>
</organism>
<dbReference type="PANTHER" id="PTHR45339">
    <property type="entry name" value="HYBRID SIGNAL TRANSDUCTION HISTIDINE KINASE J"/>
    <property type="match status" value="1"/>
</dbReference>
<dbReference type="SMART" id="SM00448">
    <property type="entry name" value="REC"/>
    <property type="match status" value="1"/>
</dbReference>
<proteinExistence type="predicted"/>
<evidence type="ECO:0000256" key="9">
    <source>
        <dbReference type="PROSITE-ProRule" id="PRU00169"/>
    </source>
</evidence>
<protein>
    <recommendedName>
        <fullName evidence="8">Virulence sensor protein BvgS</fullName>
        <ecNumber evidence="2">2.7.13.3</ecNumber>
    </recommendedName>
</protein>
<dbReference type="Pfam" id="PF00512">
    <property type="entry name" value="HisKA"/>
    <property type="match status" value="1"/>
</dbReference>
<keyword evidence="10" id="KW-1133">Transmembrane helix</keyword>
<name>A0A1A7BYK0_9BURK</name>
<dbReference type="Proteomes" id="UP000092713">
    <property type="component" value="Unassembled WGS sequence"/>
</dbReference>
<feature type="transmembrane region" description="Helical" evidence="10">
    <location>
        <begin position="312"/>
        <end position="332"/>
    </location>
</feature>
<evidence type="ECO:0000256" key="2">
    <source>
        <dbReference type="ARBA" id="ARBA00012438"/>
    </source>
</evidence>
<dbReference type="CDD" id="cd16922">
    <property type="entry name" value="HATPase_EvgS-ArcB-TorS-like"/>
    <property type="match status" value="1"/>
</dbReference>
<comment type="catalytic activity">
    <reaction evidence="1">
        <text>ATP + protein L-histidine = ADP + protein N-phospho-L-histidine.</text>
        <dbReference type="EC" id="2.7.13.3"/>
    </reaction>
</comment>
<dbReference type="PRINTS" id="PR00344">
    <property type="entry name" value="BCTRLSENSOR"/>
</dbReference>
<accession>A0A1A7BYK0</accession>
<keyword evidence="5" id="KW-0902">Two-component regulatory system</keyword>
<dbReference type="CDD" id="cd12915">
    <property type="entry name" value="PDC2_DGC_like"/>
    <property type="match status" value="1"/>
</dbReference>
<dbReference type="CDD" id="cd12914">
    <property type="entry name" value="PDC1_DGC_like"/>
    <property type="match status" value="1"/>
</dbReference>
<feature type="domain" description="Histidine kinase" evidence="11">
    <location>
        <begin position="365"/>
        <end position="585"/>
    </location>
</feature>
<gene>
    <name evidence="13" type="ORF">ASR47_100486</name>
</gene>
<feature type="transmembrane region" description="Helical" evidence="10">
    <location>
        <begin position="24"/>
        <end position="46"/>
    </location>
</feature>
<evidence type="ECO:0000259" key="11">
    <source>
        <dbReference type="PROSITE" id="PS50109"/>
    </source>
</evidence>
<dbReference type="PATRIC" id="fig|1747903.4.peg.1345"/>
<dbReference type="Gene3D" id="3.30.450.20">
    <property type="entry name" value="PAS domain"/>
    <property type="match status" value="2"/>
</dbReference>
<evidence type="ECO:0000256" key="1">
    <source>
        <dbReference type="ARBA" id="ARBA00000085"/>
    </source>
</evidence>
<evidence type="ECO:0000256" key="3">
    <source>
        <dbReference type="ARBA" id="ARBA00022553"/>
    </source>
</evidence>
<dbReference type="STRING" id="1747903.ASR47_100486"/>
<evidence type="ECO:0000256" key="7">
    <source>
        <dbReference type="ARBA" id="ARBA00058004"/>
    </source>
</evidence>
<dbReference type="SMART" id="SM00388">
    <property type="entry name" value="HisKA"/>
    <property type="match status" value="1"/>
</dbReference>
<dbReference type="InterPro" id="IPR003594">
    <property type="entry name" value="HATPase_dom"/>
</dbReference>
<dbReference type="CDD" id="cd00082">
    <property type="entry name" value="HisKA"/>
    <property type="match status" value="1"/>
</dbReference>
<evidence type="ECO:0000256" key="4">
    <source>
        <dbReference type="ARBA" id="ARBA00022729"/>
    </source>
</evidence>
<keyword evidence="4" id="KW-0732">Signal</keyword>
<evidence type="ECO:0000256" key="10">
    <source>
        <dbReference type="SAM" id="Phobius"/>
    </source>
</evidence>
<dbReference type="PANTHER" id="PTHR45339:SF1">
    <property type="entry name" value="HYBRID SIGNAL TRANSDUCTION HISTIDINE KINASE J"/>
    <property type="match status" value="1"/>
</dbReference>
<keyword evidence="3 9" id="KW-0597">Phosphoprotein</keyword>
<dbReference type="AlphaFoldDB" id="A0A1A7BYK0"/>
<evidence type="ECO:0000256" key="8">
    <source>
        <dbReference type="ARBA" id="ARBA00070152"/>
    </source>
</evidence>
<dbReference type="RefSeq" id="WP_065309361.1">
    <property type="nucleotide sequence ID" value="NZ_LOCQ01000059.1"/>
</dbReference>
<dbReference type="CDD" id="cd17546">
    <property type="entry name" value="REC_hyHK_CKI1_RcsC-like"/>
    <property type="match status" value="1"/>
</dbReference>
<dbReference type="OrthoDB" id="567977at2"/>
<comment type="caution">
    <text evidence="13">The sequence shown here is derived from an EMBL/GenBank/DDBJ whole genome shotgun (WGS) entry which is preliminary data.</text>
</comment>
<dbReference type="Pfam" id="PF00072">
    <property type="entry name" value="Response_reg"/>
    <property type="match status" value="1"/>
</dbReference>